<protein>
    <recommendedName>
        <fullName evidence="4">Putative pterin-4-alpha-carbinolamine dehydratase</fullName>
        <shortName evidence="4">PHS</shortName>
        <ecNumber evidence="4">4.2.1.96</ecNumber>
    </recommendedName>
    <alternativeName>
        <fullName evidence="4">4-alpha-hydroxy-tetrahydropterin dehydratase</fullName>
    </alternativeName>
    <alternativeName>
        <fullName evidence="4">Pterin carbinolamine dehydratase</fullName>
        <shortName evidence="4">PCD</shortName>
    </alternativeName>
</protein>
<dbReference type="NCBIfam" id="NF002018">
    <property type="entry name" value="PRK00823.1-3"/>
    <property type="match status" value="1"/>
</dbReference>
<evidence type="ECO:0000256" key="3">
    <source>
        <dbReference type="ARBA" id="ARBA00023239"/>
    </source>
</evidence>
<evidence type="ECO:0000313" key="6">
    <source>
        <dbReference type="Proteomes" id="UP000698242"/>
    </source>
</evidence>
<comment type="caution">
    <text evidence="5">The sequence shown here is derived from an EMBL/GenBank/DDBJ whole genome shotgun (WGS) entry which is preliminary data.</text>
</comment>
<dbReference type="GO" id="GO:0006729">
    <property type="term" value="P:tetrahydrobiopterin biosynthetic process"/>
    <property type="evidence" value="ECO:0007669"/>
    <property type="project" value="InterPro"/>
</dbReference>
<dbReference type="HAMAP" id="MF_00434">
    <property type="entry name" value="Pterin_4_alpha"/>
    <property type="match status" value="1"/>
</dbReference>
<accession>A0A921TEH3</accession>
<keyword evidence="3 4" id="KW-0456">Lyase</keyword>
<sequence>MSGPLTGSERSAALAPLLERGWRETADGRAITKQFAFADFTEAFAWMTRVALRAEKANHHPDWSNSYAKVTVSLTSHDTNGLTRRDIDLASWMEKAADA</sequence>
<dbReference type="Pfam" id="PF01329">
    <property type="entry name" value="Pterin_4a"/>
    <property type="match status" value="1"/>
</dbReference>
<dbReference type="Proteomes" id="UP000698242">
    <property type="component" value="Unassembled WGS sequence"/>
</dbReference>
<dbReference type="GO" id="GO:0008124">
    <property type="term" value="F:4-alpha-hydroxytetrahydrobiopterin dehydratase activity"/>
    <property type="evidence" value="ECO:0007669"/>
    <property type="project" value="UniProtKB-UniRule"/>
</dbReference>
<evidence type="ECO:0000256" key="4">
    <source>
        <dbReference type="HAMAP-Rule" id="MF_00434"/>
    </source>
</evidence>
<gene>
    <name evidence="5" type="ORF">PMES_00358</name>
</gene>
<dbReference type="RefSeq" id="WP_159963820.1">
    <property type="nucleotide sequence ID" value="NZ_APKE01000005.1"/>
</dbReference>
<proteinExistence type="inferred from homology"/>
<comment type="similarity">
    <text evidence="2 4">Belongs to the pterin-4-alpha-carbinolamine dehydratase family.</text>
</comment>
<dbReference type="SUPFAM" id="SSF55248">
    <property type="entry name" value="PCD-like"/>
    <property type="match status" value="1"/>
</dbReference>
<dbReference type="PANTHER" id="PTHR12599">
    <property type="entry name" value="PTERIN-4-ALPHA-CARBINOLAMINE DEHYDRATASE"/>
    <property type="match status" value="1"/>
</dbReference>
<dbReference type="InterPro" id="IPR001533">
    <property type="entry name" value="Pterin_deHydtase"/>
</dbReference>
<evidence type="ECO:0000256" key="2">
    <source>
        <dbReference type="ARBA" id="ARBA00006472"/>
    </source>
</evidence>
<dbReference type="OrthoDB" id="9794987at2"/>
<dbReference type="EC" id="4.2.1.96" evidence="4"/>
<dbReference type="PANTHER" id="PTHR12599:SF0">
    <property type="entry name" value="PTERIN-4-ALPHA-CARBINOLAMINE DEHYDRATASE"/>
    <property type="match status" value="1"/>
</dbReference>
<evidence type="ECO:0000313" key="5">
    <source>
        <dbReference type="EMBL" id="KAF0677311.1"/>
    </source>
</evidence>
<name>A0A921TEH3_9RHOB</name>
<dbReference type="CDD" id="cd00914">
    <property type="entry name" value="PCD_DCoH_subfamily_b"/>
    <property type="match status" value="1"/>
</dbReference>
<keyword evidence="6" id="KW-1185">Reference proteome</keyword>
<reference evidence="5" key="1">
    <citation type="submission" date="2013-03" db="EMBL/GenBank/DDBJ databases">
        <title>Genome Sequence of the Profundibacterium mesophilum strain KAUST100406-0324T from Red Sea, a novel genus in the family Rhodobacteraceae.</title>
        <authorList>
            <person name="Essack M."/>
            <person name="Alam I."/>
            <person name="Lafi F."/>
            <person name="Alawi W."/>
            <person name="Kamanu F."/>
            <person name="Al-Suwailem A."/>
            <person name="Lee O.O."/>
            <person name="Xu Y."/>
            <person name="Bajic V."/>
            <person name="Qian P.-Y."/>
            <person name="Archer J."/>
        </authorList>
    </citation>
    <scope>NUCLEOTIDE SEQUENCE</scope>
    <source>
        <strain evidence="5">KAUST100406-0324</strain>
    </source>
</reference>
<dbReference type="EMBL" id="APKE01000005">
    <property type="protein sequence ID" value="KAF0677311.1"/>
    <property type="molecule type" value="Genomic_DNA"/>
</dbReference>
<organism evidence="5 6">
    <name type="scientific">Profundibacterium mesophilum KAUST100406-0324</name>
    <dbReference type="NCBI Taxonomy" id="1037889"/>
    <lineage>
        <taxon>Bacteria</taxon>
        <taxon>Pseudomonadati</taxon>
        <taxon>Pseudomonadota</taxon>
        <taxon>Alphaproteobacteria</taxon>
        <taxon>Rhodobacterales</taxon>
        <taxon>Roseobacteraceae</taxon>
        <taxon>Profundibacterium</taxon>
    </lineage>
</organism>
<dbReference type="InterPro" id="IPR036428">
    <property type="entry name" value="PCD_sf"/>
</dbReference>
<dbReference type="Gene3D" id="3.30.1360.20">
    <property type="entry name" value="Transcriptional coactivator/pterin dehydratase"/>
    <property type="match status" value="1"/>
</dbReference>
<comment type="catalytic activity">
    <reaction evidence="1 4">
        <text>(4aS,6R)-4a-hydroxy-L-erythro-5,6,7,8-tetrahydrobiopterin = (6R)-L-erythro-6,7-dihydrobiopterin + H2O</text>
        <dbReference type="Rhea" id="RHEA:11920"/>
        <dbReference type="ChEBI" id="CHEBI:15377"/>
        <dbReference type="ChEBI" id="CHEBI:15642"/>
        <dbReference type="ChEBI" id="CHEBI:43120"/>
        <dbReference type="EC" id="4.2.1.96"/>
    </reaction>
</comment>
<evidence type="ECO:0000256" key="1">
    <source>
        <dbReference type="ARBA" id="ARBA00001554"/>
    </source>
</evidence>
<dbReference type="AlphaFoldDB" id="A0A921TEH3"/>